<organism evidence="12 13">
    <name type="scientific">Bdellovibrio bacteriovorus</name>
    <dbReference type="NCBI Taxonomy" id="959"/>
    <lineage>
        <taxon>Bacteria</taxon>
        <taxon>Pseudomonadati</taxon>
        <taxon>Bdellovibrionota</taxon>
        <taxon>Bdellovibrionia</taxon>
        <taxon>Bdellovibrionales</taxon>
        <taxon>Pseudobdellovibrionaceae</taxon>
        <taxon>Bdellovibrio</taxon>
    </lineage>
</organism>
<dbReference type="InterPro" id="IPR016484">
    <property type="entry name" value="GTPase_Der"/>
</dbReference>
<dbReference type="GO" id="GO:0042254">
    <property type="term" value="P:ribosome biogenesis"/>
    <property type="evidence" value="ECO:0007669"/>
    <property type="project" value="UniProtKB-KW"/>
</dbReference>
<dbReference type="OrthoDB" id="9801473at2"/>
<dbReference type="PANTHER" id="PTHR43834">
    <property type="entry name" value="GTPASE DER"/>
    <property type="match status" value="1"/>
</dbReference>
<feature type="binding site" evidence="8">
    <location>
        <begin position="187"/>
        <end position="194"/>
    </location>
    <ligand>
        <name>GTP</name>
        <dbReference type="ChEBI" id="CHEBI:37565"/>
        <label>2</label>
    </ligand>
</feature>
<dbReference type="CDD" id="cd01894">
    <property type="entry name" value="EngA1"/>
    <property type="match status" value="1"/>
</dbReference>
<proteinExistence type="inferred from homology"/>
<dbReference type="PIRSF" id="PIRSF006485">
    <property type="entry name" value="GTP-binding_EngA"/>
    <property type="match status" value="1"/>
</dbReference>
<name>A0A1Z3N8K0_BDEBC</name>
<evidence type="ECO:0000313" key="13">
    <source>
        <dbReference type="Proteomes" id="UP000197003"/>
    </source>
</evidence>
<evidence type="ECO:0000256" key="9">
    <source>
        <dbReference type="PROSITE-ProRule" id="PRU01049"/>
    </source>
</evidence>
<dbReference type="PANTHER" id="PTHR43834:SF6">
    <property type="entry name" value="GTPASE DER"/>
    <property type="match status" value="1"/>
</dbReference>
<evidence type="ECO:0000256" key="4">
    <source>
        <dbReference type="ARBA" id="ARBA00022737"/>
    </source>
</evidence>
<dbReference type="NCBIfam" id="TIGR00231">
    <property type="entry name" value="small_GTP"/>
    <property type="match status" value="2"/>
</dbReference>
<feature type="binding site" evidence="8">
    <location>
        <begin position="17"/>
        <end position="24"/>
    </location>
    <ligand>
        <name>GTP</name>
        <dbReference type="ChEBI" id="CHEBI:37565"/>
        <label>1</label>
    </ligand>
</feature>
<dbReference type="PROSITE" id="PS51712">
    <property type="entry name" value="G_ENGA"/>
    <property type="match status" value="1"/>
</dbReference>
<comment type="subunit">
    <text evidence="8">Associates with the 50S ribosomal subunit.</text>
</comment>
<dbReference type="NCBIfam" id="TIGR03594">
    <property type="entry name" value="GTPase_EngA"/>
    <property type="match status" value="1"/>
</dbReference>
<dbReference type="AlphaFoldDB" id="A0A1Z3N8K0"/>
<evidence type="ECO:0000256" key="8">
    <source>
        <dbReference type="HAMAP-Rule" id="MF_00195"/>
    </source>
</evidence>
<sequence length="449" mass="50247">MSSTVKTDFAPKVAIIGRPNVGKSTLFNIITETRKAVVKNQAGVTRDIMIEPVDIWGKQFDLIDTGGITEAGDIFSKLIKEQVTEFLHSVDLIVAVMDGRVGLVPEDRDIIRVAKQTGKPFLLVINKVDSDQDQDMAKADFYEFGVDVVAASFEQRRGLAEILEWVVAQIPENPGTVKEGMNIAIVGKPNVGKSSICNAILGYNRMIVSDVAGTTIDSVDSPFIYNEKKYTLVDTAGLRRSAKREEDLEIISAFKSQEAIRRADIVLLMVDGTVGPTDQDARIMQAILEDHKGVIVVANKSDLGGKEVPEYRKTFREQVERVFHFFTDVHIVFTSAKTGYGLEDLFEMIEKVAHQMTFRVPTAELNDFFFETIRKAPAPVWGTTNVKFYYLTQTYQQPPAFIAFANHPDGVTNSYRRFLIKHIKTNWDLHGMPIRIFCMKSRRGGPDNG</sequence>
<dbReference type="Pfam" id="PF14714">
    <property type="entry name" value="KH_dom-like"/>
    <property type="match status" value="1"/>
</dbReference>
<dbReference type="Proteomes" id="UP000197003">
    <property type="component" value="Chromosome"/>
</dbReference>
<dbReference type="GO" id="GO:0043022">
    <property type="term" value="F:ribosome binding"/>
    <property type="evidence" value="ECO:0007669"/>
    <property type="project" value="TreeGrafter"/>
</dbReference>
<feature type="binding site" evidence="8">
    <location>
        <begin position="126"/>
        <end position="129"/>
    </location>
    <ligand>
        <name>GTP</name>
        <dbReference type="ChEBI" id="CHEBI:37565"/>
        <label>1</label>
    </ligand>
</feature>
<dbReference type="InterPro" id="IPR032859">
    <property type="entry name" value="KH_dom-like"/>
</dbReference>
<evidence type="ECO:0000259" key="11">
    <source>
        <dbReference type="PROSITE" id="PS51712"/>
    </source>
</evidence>
<dbReference type="EMBL" id="CP020946">
    <property type="protein sequence ID" value="ASD63767.1"/>
    <property type="molecule type" value="Genomic_DNA"/>
</dbReference>
<dbReference type="InterPro" id="IPR027417">
    <property type="entry name" value="P-loop_NTPase"/>
</dbReference>
<comment type="similarity">
    <text evidence="1 8 9 10">Belongs to the TRAFAC class TrmE-Era-EngA-EngB-Septin-like GTPase superfamily. EngA (Der) GTPase family.</text>
</comment>
<dbReference type="FunFam" id="3.40.50.300:FF:000494">
    <property type="entry name" value="tRNA modification GTPase MnmE"/>
    <property type="match status" value="2"/>
</dbReference>
<evidence type="ECO:0000256" key="7">
    <source>
        <dbReference type="ARBA" id="ARBA00032345"/>
    </source>
</evidence>
<feature type="binding site" evidence="8">
    <location>
        <begin position="234"/>
        <end position="238"/>
    </location>
    <ligand>
        <name>GTP</name>
        <dbReference type="ChEBI" id="CHEBI:37565"/>
        <label>2</label>
    </ligand>
</feature>
<dbReference type="InterPro" id="IPR006073">
    <property type="entry name" value="GTP-bd"/>
</dbReference>
<dbReference type="SUPFAM" id="SSF82653">
    <property type="entry name" value="Probable GTPase Der, C-terminal domain"/>
    <property type="match status" value="1"/>
</dbReference>
<dbReference type="InterPro" id="IPR015946">
    <property type="entry name" value="KH_dom-like_a/b"/>
</dbReference>
<dbReference type="InterPro" id="IPR031166">
    <property type="entry name" value="G_ENGA"/>
</dbReference>
<feature type="binding site" evidence="8">
    <location>
        <begin position="64"/>
        <end position="68"/>
    </location>
    <ligand>
        <name>GTP</name>
        <dbReference type="ChEBI" id="CHEBI:37565"/>
        <label>1</label>
    </ligand>
</feature>
<keyword evidence="4 10" id="KW-0677">Repeat</keyword>
<accession>A0A1Z3N8K0</accession>
<dbReference type="SUPFAM" id="SSF52540">
    <property type="entry name" value="P-loop containing nucleoside triphosphate hydrolases"/>
    <property type="match status" value="2"/>
</dbReference>
<dbReference type="Pfam" id="PF01926">
    <property type="entry name" value="MMR_HSR1"/>
    <property type="match status" value="2"/>
</dbReference>
<protein>
    <recommendedName>
        <fullName evidence="2 8">GTPase Der</fullName>
    </recommendedName>
    <alternativeName>
        <fullName evidence="7 8">GTP-binding protein EngA</fullName>
    </alternativeName>
</protein>
<dbReference type="PRINTS" id="PR00326">
    <property type="entry name" value="GTP1OBG"/>
</dbReference>
<comment type="function">
    <text evidence="8 10">GTPase that plays an essential role in the late steps of ribosome biogenesis.</text>
</comment>
<keyword evidence="3 8" id="KW-0690">Ribosome biogenesis</keyword>
<keyword evidence="6 8" id="KW-0342">GTP-binding</keyword>
<evidence type="ECO:0000256" key="3">
    <source>
        <dbReference type="ARBA" id="ARBA00022517"/>
    </source>
</evidence>
<reference evidence="12 13" key="1">
    <citation type="submission" date="2017-04" db="EMBL/GenBank/DDBJ databases">
        <title>Whole genome sequence of Bdellovibrio bacteriovorus strain SSB218315.</title>
        <authorList>
            <person name="Oyedara O."/>
            <person name="Rodriguez-Perez M.A."/>
        </authorList>
    </citation>
    <scope>NUCLEOTIDE SEQUENCE [LARGE SCALE GENOMIC DNA]</scope>
    <source>
        <strain evidence="12 13">SSB218315</strain>
    </source>
</reference>
<feature type="binding site" evidence="8">
    <location>
        <begin position="299"/>
        <end position="302"/>
    </location>
    <ligand>
        <name>GTP</name>
        <dbReference type="ChEBI" id="CHEBI:37565"/>
        <label>2</label>
    </ligand>
</feature>
<dbReference type="HAMAP" id="MF_00195">
    <property type="entry name" value="GTPase_Der"/>
    <property type="match status" value="1"/>
</dbReference>
<dbReference type="Gene3D" id="3.30.300.20">
    <property type="match status" value="1"/>
</dbReference>
<keyword evidence="5 8" id="KW-0547">Nucleotide-binding</keyword>
<dbReference type="Gene3D" id="3.40.50.300">
    <property type="entry name" value="P-loop containing nucleotide triphosphate hydrolases"/>
    <property type="match status" value="2"/>
</dbReference>
<dbReference type="InterPro" id="IPR005225">
    <property type="entry name" value="Small_GTP-bd"/>
</dbReference>
<dbReference type="GO" id="GO:0005525">
    <property type="term" value="F:GTP binding"/>
    <property type="evidence" value="ECO:0007669"/>
    <property type="project" value="UniProtKB-UniRule"/>
</dbReference>
<evidence type="ECO:0000256" key="6">
    <source>
        <dbReference type="ARBA" id="ARBA00023134"/>
    </source>
</evidence>
<evidence type="ECO:0000256" key="1">
    <source>
        <dbReference type="ARBA" id="ARBA00008279"/>
    </source>
</evidence>
<feature type="domain" description="EngA-type G" evidence="11">
    <location>
        <begin position="181"/>
        <end position="357"/>
    </location>
</feature>
<evidence type="ECO:0000313" key="12">
    <source>
        <dbReference type="EMBL" id="ASD63767.1"/>
    </source>
</evidence>
<dbReference type="CDD" id="cd01895">
    <property type="entry name" value="EngA2"/>
    <property type="match status" value="1"/>
</dbReference>
<evidence type="ECO:0000256" key="2">
    <source>
        <dbReference type="ARBA" id="ARBA00020953"/>
    </source>
</evidence>
<evidence type="ECO:0000256" key="5">
    <source>
        <dbReference type="ARBA" id="ARBA00022741"/>
    </source>
</evidence>
<gene>
    <name evidence="8" type="primary">der</name>
    <name evidence="12" type="ORF">B9G79_09365</name>
</gene>
<evidence type="ECO:0000256" key="10">
    <source>
        <dbReference type="RuleBase" id="RU004481"/>
    </source>
</evidence>
<dbReference type="RefSeq" id="WP_088565282.1">
    <property type="nucleotide sequence ID" value="NZ_CP020946.1"/>
</dbReference>